<dbReference type="Gene3D" id="2.60.120.10">
    <property type="entry name" value="Jelly Rolls"/>
    <property type="match status" value="1"/>
</dbReference>
<dbReference type="RefSeq" id="WP_184496592.1">
    <property type="nucleotide sequence ID" value="NZ_JACIJO010000003.1"/>
</dbReference>
<organism evidence="1 2">
    <name type="scientific">Algoriphagus iocasae</name>
    <dbReference type="NCBI Taxonomy" id="1836499"/>
    <lineage>
        <taxon>Bacteria</taxon>
        <taxon>Pseudomonadati</taxon>
        <taxon>Bacteroidota</taxon>
        <taxon>Cytophagia</taxon>
        <taxon>Cytophagales</taxon>
        <taxon>Cyclobacteriaceae</taxon>
        <taxon>Algoriphagus</taxon>
    </lineage>
</organism>
<dbReference type="InterPro" id="IPR018490">
    <property type="entry name" value="cNMP-bd_dom_sf"/>
</dbReference>
<gene>
    <name evidence="1" type="ORF">FHS59_003484</name>
</gene>
<proteinExistence type="predicted"/>
<dbReference type="SUPFAM" id="SSF51206">
    <property type="entry name" value="cAMP-binding domain-like"/>
    <property type="match status" value="1"/>
</dbReference>
<comment type="caution">
    <text evidence="1">The sequence shown here is derived from an EMBL/GenBank/DDBJ whole genome shotgun (WGS) entry which is preliminary data.</text>
</comment>
<reference evidence="1 2" key="1">
    <citation type="submission" date="2020-08" db="EMBL/GenBank/DDBJ databases">
        <title>Genomic Encyclopedia of Type Strains, Phase IV (KMG-IV): sequencing the most valuable type-strain genomes for metagenomic binning, comparative biology and taxonomic classification.</title>
        <authorList>
            <person name="Goeker M."/>
        </authorList>
    </citation>
    <scope>NUCLEOTIDE SEQUENCE [LARGE SCALE GENOMIC DNA]</scope>
    <source>
        <strain evidence="1 2">DSM 102044</strain>
    </source>
</reference>
<protein>
    <recommendedName>
        <fullName evidence="3">Cyclic nucleotide-binding domain-containing protein</fullName>
    </recommendedName>
</protein>
<evidence type="ECO:0000313" key="1">
    <source>
        <dbReference type="EMBL" id="MBB6327841.1"/>
    </source>
</evidence>
<dbReference type="InterPro" id="IPR014710">
    <property type="entry name" value="RmlC-like_jellyroll"/>
</dbReference>
<evidence type="ECO:0000313" key="2">
    <source>
        <dbReference type="Proteomes" id="UP000588604"/>
    </source>
</evidence>
<sequence>MELQYKKQLVDFLGQLMPVTEGELNSIFPYIHQKKFKSGAIITSIGELDIHSRFICKGFIGLYKETDTEAKLEHIFGEEDMAREFHSYYSGERKNYFLKSISETIVLEISKIDQERILDKDSKMAILTNKVMDFIIQRRSIVTGLRILDLSSGYEELLKVFPGIGIYLTRNDLASFFNCSVSKVARWRRDLSKK</sequence>
<dbReference type="AlphaFoldDB" id="A0A841N0V8"/>
<accession>A0A841N0V8</accession>
<keyword evidence="2" id="KW-1185">Reference proteome</keyword>
<dbReference type="EMBL" id="JACIJO010000003">
    <property type="protein sequence ID" value="MBB6327841.1"/>
    <property type="molecule type" value="Genomic_DNA"/>
</dbReference>
<evidence type="ECO:0008006" key="3">
    <source>
        <dbReference type="Google" id="ProtNLM"/>
    </source>
</evidence>
<dbReference type="Proteomes" id="UP000588604">
    <property type="component" value="Unassembled WGS sequence"/>
</dbReference>
<name>A0A841N0V8_9BACT</name>